<accession>A0AAY4DDA9</accession>
<dbReference type="Gene3D" id="1.20.58.1540">
    <property type="entry name" value="Actin interacting protein 3, C-terminal domain"/>
    <property type="match status" value="1"/>
</dbReference>
<dbReference type="InterPro" id="IPR013083">
    <property type="entry name" value="Znf_RING/FYVE/PHD"/>
</dbReference>
<organism evidence="12 13">
    <name type="scientific">Denticeps clupeoides</name>
    <name type="common">denticle herring</name>
    <dbReference type="NCBI Taxonomy" id="299321"/>
    <lineage>
        <taxon>Eukaryota</taxon>
        <taxon>Metazoa</taxon>
        <taxon>Chordata</taxon>
        <taxon>Craniata</taxon>
        <taxon>Vertebrata</taxon>
        <taxon>Euteleostomi</taxon>
        <taxon>Actinopterygii</taxon>
        <taxon>Neopterygii</taxon>
        <taxon>Teleostei</taxon>
        <taxon>Clupei</taxon>
        <taxon>Clupeiformes</taxon>
        <taxon>Denticipitoidei</taxon>
        <taxon>Denticipitidae</taxon>
        <taxon>Denticeps</taxon>
    </lineage>
</organism>
<keyword evidence="4" id="KW-0479">Metal-binding</keyword>
<dbReference type="Ensembl" id="ENSDCDT00010053580.1">
    <property type="protein sequence ID" value="ENSDCDP00010043517.1"/>
    <property type="gene ID" value="ENSDCDG00010027139.1"/>
</dbReference>
<dbReference type="InterPro" id="IPR000315">
    <property type="entry name" value="Znf_B-box"/>
</dbReference>
<dbReference type="Proteomes" id="UP000694580">
    <property type="component" value="Chromosome 10"/>
</dbReference>
<evidence type="ECO:0000313" key="12">
    <source>
        <dbReference type="Ensembl" id="ENSDCDP00010043517.1"/>
    </source>
</evidence>
<feature type="compositionally biased region" description="Basic and acidic residues" evidence="9">
    <location>
        <begin position="608"/>
        <end position="617"/>
    </location>
</feature>
<evidence type="ECO:0000256" key="3">
    <source>
        <dbReference type="ARBA" id="ARBA00022490"/>
    </source>
</evidence>
<evidence type="ECO:0000256" key="7">
    <source>
        <dbReference type="PROSITE-ProRule" id="PRU00024"/>
    </source>
</evidence>
<dbReference type="GO" id="GO:1901207">
    <property type="term" value="P:regulation of heart looping"/>
    <property type="evidence" value="ECO:0007669"/>
    <property type="project" value="TreeGrafter"/>
</dbReference>
<dbReference type="GO" id="GO:0044325">
    <property type="term" value="F:transmembrane transporter binding"/>
    <property type="evidence" value="ECO:0007669"/>
    <property type="project" value="TreeGrafter"/>
</dbReference>
<dbReference type="Gene3D" id="3.30.160.60">
    <property type="entry name" value="Classic Zinc Finger"/>
    <property type="match status" value="1"/>
</dbReference>
<keyword evidence="5 7" id="KW-0863">Zinc-finger</keyword>
<evidence type="ECO:0000256" key="1">
    <source>
        <dbReference type="ARBA" id="ARBA00004496"/>
    </source>
</evidence>
<dbReference type="InterPro" id="IPR039320">
    <property type="entry name" value="RNF207"/>
</dbReference>
<dbReference type="PROSITE" id="PS50089">
    <property type="entry name" value="ZF_RING_2"/>
    <property type="match status" value="1"/>
</dbReference>
<evidence type="ECO:0000256" key="8">
    <source>
        <dbReference type="SAM" id="Coils"/>
    </source>
</evidence>
<dbReference type="Pfam" id="PF00097">
    <property type="entry name" value="zf-C3HC4"/>
    <property type="match status" value="1"/>
</dbReference>
<dbReference type="Gene3D" id="3.30.40.10">
    <property type="entry name" value="Zinc/RING finger domain, C3HC4 (zinc finger)"/>
    <property type="match status" value="1"/>
</dbReference>
<dbReference type="GeneID" id="114798261"/>
<evidence type="ECO:0000256" key="2">
    <source>
        <dbReference type="ARBA" id="ARBA00021526"/>
    </source>
</evidence>
<dbReference type="InterPro" id="IPR018957">
    <property type="entry name" value="Znf_C3HC4_RING-type"/>
</dbReference>
<feature type="coiled-coil region" evidence="8">
    <location>
        <begin position="428"/>
        <end position="455"/>
    </location>
</feature>
<dbReference type="AlphaFoldDB" id="A0AAY4DDA9"/>
<dbReference type="GO" id="GO:0030544">
    <property type="term" value="F:Hsp70 protein binding"/>
    <property type="evidence" value="ECO:0007669"/>
    <property type="project" value="InterPro"/>
</dbReference>
<keyword evidence="13" id="KW-1185">Reference proteome</keyword>
<comment type="subcellular location">
    <subcellularLocation>
        <location evidence="1">Cytoplasm</location>
    </subcellularLocation>
</comment>
<feature type="region of interest" description="Disordered" evidence="9">
    <location>
        <begin position="573"/>
        <end position="636"/>
    </location>
</feature>
<dbReference type="SMART" id="SM00184">
    <property type="entry name" value="RING"/>
    <property type="match status" value="1"/>
</dbReference>
<dbReference type="CDD" id="cd16558">
    <property type="entry name" value="RING-HC_RNF207"/>
    <property type="match status" value="1"/>
</dbReference>
<keyword evidence="3" id="KW-0963">Cytoplasm</keyword>
<evidence type="ECO:0000313" key="13">
    <source>
        <dbReference type="Proteomes" id="UP000694580"/>
    </source>
</evidence>
<reference evidence="12 13" key="1">
    <citation type="submission" date="2020-06" db="EMBL/GenBank/DDBJ databases">
        <authorList>
            <consortium name="Wellcome Sanger Institute Data Sharing"/>
        </authorList>
    </citation>
    <scope>NUCLEOTIDE SEQUENCE [LARGE SCALE GENOMIC DNA]</scope>
</reference>
<dbReference type="GO" id="GO:0055117">
    <property type="term" value="P:regulation of cardiac muscle contraction"/>
    <property type="evidence" value="ECO:0007669"/>
    <property type="project" value="TreeGrafter"/>
</dbReference>
<dbReference type="CDD" id="cd19814">
    <property type="entry name" value="Bbox1_RNF207-like"/>
    <property type="match status" value="1"/>
</dbReference>
<evidence type="ECO:0000256" key="6">
    <source>
        <dbReference type="ARBA" id="ARBA00022833"/>
    </source>
</evidence>
<reference evidence="12" key="2">
    <citation type="submission" date="2025-08" db="UniProtKB">
        <authorList>
            <consortium name="Ensembl"/>
        </authorList>
    </citation>
    <scope>IDENTIFICATION</scope>
</reference>
<evidence type="ECO:0000256" key="9">
    <source>
        <dbReference type="SAM" id="MobiDB-lite"/>
    </source>
</evidence>
<reference evidence="12" key="3">
    <citation type="submission" date="2025-09" db="UniProtKB">
        <authorList>
            <consortium name="Ensembl"/>
        </authorList>
    </citation>
    <scope>IDENTIFICATION</scope>
</reference>
<dbReference type="GO" id="GO:0048471">
    <property type="term" value="C:perinuclear region of cytoplasm"/>
    <property type="evidence" value="ECO:0007669"/>
    <property type="project" value="TreeGrafter"/>
</dbReference>
<keyword evidence="8" id="KW-0175">Coiled coil</keyword>
<dbReference type="PROSITE" id="PS00518">
    <property type="entry name" value="ZF_RING_1"/>
    <property type="match status" value="1"/>
</dbReference>
<dbReference type="PANTHER" id="PTHR22635:SF0">
    <property type="entry name" value="RING FINGER PROTEIN 207"/>
    <property type="match status" value="1"/>
</dbReference>
<dbReference type="PROSITE" id="PS50119">
    <property type="entry name" value="ZF_BBOX"/>
    <property type="match status" value="1"/>
</dbReference>
<gene>
    <name evidence="12" type="primary">rnf207b</name>
</gene>
<evidence type="ECO:0000256" key="5">
    <source>
        <dbReference type="ARBA" id="ARBA00022771"/>
    </source>
</evidence>
<dbReference type="GO" id="GO:1905026">
    <property type="term" value="P:positive regulation of membrane repolarization during ventricular cardiac muscle cell action potential"/>
    <property type="evidence" value="ECO:0007669"/>
    <property type="project" value="UniProtKB-ARBA"/>
</dbReference>
<dbReference type="PANTHER" id="PTHR22635">
    <property type="entry name" value="RING FINGER PROTEIN 207"/>
    <property type="match status" value="1"/>
</dbReference>
<evidence type="ECO:0000259" key="10">
    <source>
        <dbReference type="PROSITE" id="PS50089"/>
    </source>
</evidence>
<name>A0AAY4DDA9_9TELE</name>
<feature type="coiled-coil region" evidence="8">
    <location>
        <begin position="222"/>
        <end position="275"/>
    </location>
</feature>
<keyword evidence="6" id="KW-0862">Zinc</keyword>
<sequence>MSGGIFSPLDNLFDLDSANCHPLVCHLCHEQYEDPCLLECYHTFCASCLRGRAIDSRLTCPLCGNQSVVKGITGLPPEDRLLKFLVDNSTDSEETVQCANCDLECKKQDADAMYYCNTCSQPLCTACRESTHKAKMFSRHEIVSLAKRTKEAHKKCALHGELYIMFSTEKKSMLCINCFRDMQVENRAHCIDIETAYMQGCEKLDQAVLAVKELQTSAREAIVLLKAMINEVRANLEEEESAICTLFNSMQEKLAERKKILLKAAESQHEEKEKAFKEQLSHLSALLPTLQVHLVTCSAFLSSANKFEFLDMGYQLMERLKKIVKLPHRLRPAQSSKVHTEYRSEFARCLEPLLFLGQRRSVSVTGSVSGMASSSSLLQSSLSVPCHSPAASYLSLSSSVVRKPTSHRYISTKVLLADGDETPFTEHCRSYENKYRAIQGEIQKLKDHVQEIHRDLTKHHSLIKTDSMSLILDRSMQMDRLISSEYSSVETMRNMFEEIWEETFQRVANEQEIYEAQLHDLIQLKQENSYLTTIARQIGPYIHSISKVKERLEPRIKETKESKDDRTEAMLKIYEDSSSSSTRNDLTRAGDDGHEDLESHTLASSDESNPKSKEFYKLSKQKGPAELSASRKEIPL</sequence>
<dbReference type="InterPro" id="IPR017907">
    <property type="entry name" value="Znf_RING_CS"/>
</dbReference>
<dbReference type="SUPFAM" id="SSF57850">
    <property type="entry name" value="RING/U-box"/>
    <property type="match status" value="1"/>
</dbReference>
<proteinExistence type="predicted"/>
<protein>
    <recommendedName>
        <fullName evidence="2">RING finger protein 207</fullName>
    </recommendedName>
</protein>
<dbReference type="Pfam" id="PF00643">
    <property type="entry name" value="zf-B_box"/>
    <property type="match status" value="1"/>
</dbReference>
<feature type="domain" description="RING-type" evidence="10">
    <location>
        <begin position="25"/>
        <end position="63"/>
    </location>
</feature>
<dbReference type="RefSeq" id="XP_028849640.1">
    <property type="nucleotide sequence ID" value="XM_028993807.1"/>
</dbReference>
<evidence type="ECO:0000256" key="4">
    <source>
        <dbReference type="ARBA" id="ARBA00022723"/>
    </source>
</evidence>
<dbReference type="FunFam" id="3.30.40.10:FF:000478">
    <property type="entry name" value="Ring finger protein 207"/>
    <property type="match status" value="1"/>
</dbReference>
<dbReference type="InterPro" id="IPR001841">
    <property type="entry name" value="Znf_RING"/>
</dbReference>
<dbReference type="GeneTree" id="ENSGT00510000048612"/>
<feature type="compositionally biased region" description="Basic and acidic residues" evidence="9">
    <location>
        <begin position="585"/>
        <end position="599"/>
    </location>
</feature>
<feature type="domain" description="B box-type" evidence="11">
    <location>
        <begin position="93"/>
        <end position="145"/>
    </location>
</feature>
<dbReference type="GO" id="GO:0008270">
    <property type="term" value="F:zinc ion binding"/>
    <property type="evidence" value="ECO:0007669"/>
    <property type="project" value="UniProtKB-KW"/>
</dbReference>
<evidence type="ECO:0000259" key="11">
    <source>
        <dbReference type="PROSITE" id="PS50119"/>
    </source>
</evidence>
<dbReference type="SMART" id="SM00336">
    <property type="entry name" value="BBOX"/>
    <property type="match status" value="1"/>
</dbReference>